<evidence type="ECO:0000313" key="2">
    <source>
        <dbReference type="EMBL" id="MBE1564971.1"/>
    </source>
</evidence>
<evidence type="ECO:0000256" key="1">
    <source>
        <dbReference type="SAM" id="Phobius"/>
    </source>
</evidence>
<dbReference type="Proteomes" id="UP000661607">
    <property type="component" value="Unassembled WGS sequence"/>
</dbReference>
<reference evidence="2 3" key="1">
    <citation type="submission" date="2020-10" db="EMBL/GenBank/DDBJ databases">
        <title>Sequencing the genomes of 1000 actinobacteria strains.</title>
        <authorList>
            <person name="Klenk H.-P."/>
        </authorList>
    </citation>
    <scope>NUCLEOTIDE SEQUENCE [LARGE SCALE GENOMIC DNA]</scope>
    <source>
        <strain evidence="2 3">DSM 43748</strain>
    </source>
</reference>
<keyword evidence="1" id="KW-1133">Transmembrane helix</keyword>
<feature type="transmembrane region" description="Helical" evidence="1">
    <location>
        <begin position="87"/>
        <end position="107"/>
    </location>
</feature>
<keyword evidence="3" id="KW-1185">Reference proteome</keyword>
<accession>A0ABR9KTB3</accession>
<feature type="transmembrane region" description="Helical" evidence="1">
    <location>
        <begin position="64"/>
        <end position="81"/>
    </location>
</feature>
<keyword evidence="1" id="KW-0812">Transmembrane</keyword>
<protein>
    <submittedName>
        <fullName evidence="2">Uncharacterized protein</fullName>
    </submittedName>
</protein>
<proteinExistence type="predicted"/>
<sequence length="170" mass="17900">MDALSRGLIVTAAAILPGKARRERYLEQWLADGEGSAELGISSLSVAFGAVKAAVAMNLTRRSAVALGLAAVLVIGGIRVTMTTPGWVLGAAIAMAGVALPFLLLIIRRFTDRDTLGDWEDALAARQAGLSKRASPDAEPDRKRLFALVSGAVLVALAALLLLYIMFRLT</sequence>
<organism evidence="2 3">
    <name type="scientific">Nonomuraea africana</name>
    <dbReference type="NCBI Taxonomy" id="46171"/>
    <lineage>
        <taxon>Bacteria</taxon>
        <taxon>Bacillati</taxon>
        <taxon>Actinomycetota</taxon>
        <taxon>Actinomycetes</taxon>
        <taxon>Streptosporangiales</taxon>
        <taxon>Streptosporangiaceae</taxon>
        <taxon>Nonomuraea</taxon>
    </lineage>
</organism>
<name>A0ABR9KTB3_9ACTN</name>
<keyword evidence="1" id="KW-0472">Membrane</keyword>
<comment type="caution">
    <text evidence="2">The sequence shown here is derived from an EMBL/GenBank/DDBJ whole genome shotgun (WGS) entry which is preliminary data.</text>
</comment>
<dbReference type="EMBL" id="JADBEF010000001">
    <property type="protein sequence ID" value="MBE1564971.1"/>
    <property type="molecule type" value="Genomic_DNA"/>
</dbReference>
<feature type="transmembrane region" description="Helical" evidence="1">
    <location>
        <begin position="145"/>
        <end position="167"/>
    </location>
</feature>
<evidence type="ECO:0000313" key="3">
    <source>
        <dbReference type="Proteomes" id="UP000661607"/>
    </source>
</evidence>
<gene>
    <name evidence="2" type="ORF">H4W81_007750</name>
</gene>
<dbReference type="RefSeq" id="WP_192779259.1">
    <property type="nucleotide sequence ID" value="NZ_BAAASY010000018.1"/>
</dbReference>